<keyword evidence="2" id="KW-1185">Reference proteome</keyword>
<protein>
    <submittedName>
        <fullName evidence="1">Uncharacterized protein</fullName>
    </submittedName>
</protein>
<evidence type="ECO:0000313" key="2">
    <source>
        <dbReference type="Proteomes" id="UP001159428"/>
    </source>
</evidence>
<organism evidence="1 2">
    <name type="scientific">Pocillopora meandrina</name>
    <dbReference type="NCBI Taxonomy" id="46732"/>
    <lineage>
        <taxon>Eukaryota</taxon>
        <taxon>Metazoa</taxon>
        <taxon>Cnidaria</taxon>
        <taxon>Anthozoa</taxon>
        <taxon>Hexacorallia</taxon>
        <taxon>Scleractinia</taxon>
        <taxon>Astrocoeniina</taxon>
        <taxon>Pocilloporidae</taxon>
        <taxon>Pocillopora</taxon>
    </lineage>
</organism>
<comment type="caution">
    <text evidence="1">The sequence shown here is derived from an EMBL/GenBank/DDBJ whole genome shotgun (WGS) entry which is preliminary data.</text>
</comment>
<sequence length="309" mass="35365">MTWSMVLPGFDIINGVTIDYMHCVLLGITKMLLTLWTEKSYSSNPWYLGSENVKKLEQRYLVIKPPNVITRTPRSLLKNLAHFKASELRSFLLYYALPCLWGLLEEVYFQHLVLLVDAIYLLLQDSISPNDVESSSSMLLHFCTRMEALYGRRYETYNVHMLLHLPDCVRHLGPLWGTSCFWFEGYNGDLTKLFHGTQNVDIQITHAVCIHQKIPELTPLLPAGSAAKSFYKHLVEGRPLPTCREEIAEKVYAIGSLQRLDLDQQTSVVVKLHINSSGSGNMEQCFSVVSIMQLQREIAIQFNLPRMVL</sequence>
<dbReference type="EMBL" id="CALNXJ010000073">
    <property type="protein sequence ID" value="CAH3159997.1"/>
    <property type="molecule type" value="Genomic_DNA"/>
</dbReference>
<dbReference type="AlphaFoldDB" id="A0AAU9XY80"/>
<dbReference type="PANTHER" id="PTHR46579:SF1">
    <property type="entry name" value="F5_8 TYPE C DOMAIN-CONTAINING PROTEIN"/>
    <property type="match status" value="1"/>
</dbReference>
<accession>A0AAU9XY80</accession>
<evidence type="ECO:0000313" key="1">
    <source>
        <dbReference type="EMBL" id="CAH3159997.1"/>
    </source>
</evidence>
<gene>
    <name evidence="1" type="ORF">PMEA_00032229</name>
</gene>
<name>A0AAU9XY80_9CNID</name>
<proteinExistence type="predicted"/>
<reference evidence="1 2" key="1">
    <citation type="submission" date="2022-05" db="EMBL/GenBank/DDBJ databases">
        <authorList>
            <consortium name="Genoscope - CEA"/>
            <person name="William W."/>
        </authorList>
    </citation>
    <scope>NUCLEOTIDE SEQUENCE [LARGE SCALE GENOMIC DNA]</scope>
</reference>
<dbReference type="Proteomes" id="UP001159428">
    <property type="component" value="Unassembled WGS sequence"/>
</dbReference>
<dbReference type="PANTHER" id="PTHR46579">
    <property type="entry name" value="F5/8 TYPE C DOMAIN-CONTAINING PROTEIN-RELATED"/>
    <property type="match status" value="1"/>
</dbReference>